<feature type="region of interest" description="Disordered" evidence="1">
    <location>
        <begin position="208"/>
        <end position="237"/>
    </location>
</feature>
<dbReference type="EMBL" id="JARJCW010000007">
    <property type="protein sequence ID" value="KAJ7222093.1"/>
    <property type="molecule type" value="Genomic_DNA"/>
</dbReference>
<proteinExistence type="predicted"/>
<evidence type="ECO:0000313" key="2">
    <source>
        <dbReference type="EMBL" id="KAJ7222093.1"/>
    </source>
</evidence>
<dbReference type="Proteomes" id="UP001219525">
    <property type="component" value="Unassembled WGS sequence"/>
</dbReference>
<comment type="caution">
    <text evidence="2">The sequence shown here is derived from an EMBL/GenBank/DDBJ whole genome shotgun (WGS) entry which is preliminary data.</text>
</comment>
<keyword evidence="3" id="KW-1185">Reference proteome</keyword>
<sequence length="237" mass="25480">MRRIRQCHVCLPLSRPPYVPDMGVAALLKYFPSTRGSSTPVLQDPAGRACAPAFVDARAGAHCMDVLARTGTGQGGTCATLCAAWNDAAPSCKPRPIALPAHAPTLAHLEDTVIGTKSFLRRTDRGLCYVDVAMPLLLGGWRGRNGWCAAEAWVTCAAHPLTLLEENPTHGTTFWDRTKGGLKADLERTKLHCVLVCATQTGTGHSFTRPSPQFIRPLHRSDKDPGPLLRPASIADV</sequence>
<reference evidence="2" key="1">
    <citation type="submission" date="2023-03" db="EMBL/GenBank/DDBJ databases">
        <title>Massive genome expansion in bonnet fungi (Mycena s.s.) driven by repeated elements and novel gene families across ecological guilds.</title>
        <authorList>
            <consortium name="Lawrence Berkeley National Laboratory"/>
            <person name="Harder C.B."/>
            <person name="Miyauchi S."/>
            <person name="Viragh M."/>
            <person name="Kuo A."/>
            <person name="Thoen E."/>
            <person name="Andreopoulos B."/>
            <person name="Lu D."/>
            <person name="Skrede I."/>
            <person name="Drula E."/>
            <person name="Henrissat B."/>
            <person name="Morin E."/>
            <person name="Kohler A."/>
            <person name="Barry K."/>
            <person name="LaButti K."/>
            <person name="Morin E."/>
            <person name="Salamov A."/>
            <person name="Lipzen A."/>
            <person name="Mereny Z."/>
            <person name="Hegedus B."/>
            <person name="Baldrian P."/>
            <person name="Stursova M."/>
            <person name="Weitz H."/>
            <person name="Taylor A."/>
            <person name="Grigoriev I.V."/>
            <person name="Nagy L.G."/>
            <person name="Martin F."/>
            <person name="Kauserud H."/>
        </authorList>
    </citation>
    <scope>NUCLEOTIDE SEQUENCE</scope>
    <source>
        <strain evidence="2">9144</strain>
    </source>
</reference>
<gene>
    <name evidence="2" type="ORF">GGX14DRAFT_662601</name>
</gene>
<protein>
    <submittedName>
        <fullName evidence="2">Uncharacterized protein</fullName>
    </submittedName>
</protein>
<accession>A0AAD6VXG4</accession>
<evidence type="ECO:0000313" key="3">
    <source>
        <dbReference type="Proteomes" id="UP001219525"/>
    </source>
</evidence>
<dbReference type="AlphaFoldDB" id="A0AAD6VXG4"/>
<organism evidence="2 3">
    <name type="scientific">Mycena pura</name>
    <dbReference type="NCBI Taxonomy" id="153505"/>
    <lineage>
        <taxon>Eukaryota</taxon>
        <taxon>Fungi</taxon>
        <taxon>Dikarya</taxon>
        <taxon>Basidiomycota</taxon>
        <taxon>Agaricomycotina</taxon>
        <taxon>Agaricomycetes</taxon>
        <taxon>Agaricomycetidae</taxon>
        <taxon>Agaricales</taxon>
        <taxon>Marasmiineae</taxon>
        <taxon>Mycenaceae</taxon>
        <taxon>Mycena</taxon>
    </lineage>
</organism>
<name>A0AAD6VXG4_9AGAR</name>
<evidence type="ECO:0000256" key="1">
    <source>
        <dbReference type="SAM" id="MobiDB-lite"/>
    </source>
</evidence>